<evidence type="ECO:0000313" key="1">
    <source>
        <dbReference type="EMBL" id="KAH0594128.1"/>
    </source>
</evidence>
<dbReference type="EMBL" id="JACEFI010000017">
    <property type="protein sequence ID" value="KAH0594128.1"/>
    <property type="molecule type" value="Genomic_DNA"/>
</dbReference>
<name>A0A9P8M5E3_9HYPO</name>
<keyword evidence="2" id="KW-1185">Reference proteome</keyword>
<dbReference type="Proteomes" id="UP000764110">
    <property type="component" value="Unassembled WGS sequence"/>
</dbReference>
<organism evidence="1 2">
    <name type="scientific">Metarhizium humberi</name>
    <dbReference type="NCBI Taxonomy" id="2596975"/>
    <lineage>
        <taxon>Eukaryota</taxon>
        <taxon>Fungi</taxon>
        <taxon>Dikarya</taxon>
        <taxon>Ascomycota</taxon>
        <taxon>Pezizomycotina</taxon>
        <taxon>Sordariomycetes</taxon>
        <taxon>Hypocreomycetidae</taxon>
        <taxon>Hypocreales</taxon>
        <taxon>Clavicipitaceae</taxon>
        <taxon>Metarhizium</taxon>
    </lineage>
</organism>
<comment type="caution">
    <text evidence="1">The sequence shown here is derived from an EMBL/GenBank/DDBJ whole genome shotgun (WGS) entry which is preliminary data.</text>
</comment>
<dbReference type="AlphaFoldDB" id="A0A9P8M5E3"/>
<reference evidence="1 2" key="1">
    <citation type="submission" date="2020-07" db="EMBL/GenBank/DDBJ databases">
        <title>Metarhizium humberi genome.</title>
        <authorList>
            <person name="Lysoe E."/>
        </authorList>
    </citation>
    <scope>NUCLEOTIDE SEQUENCE [LARGE SCALE GENOMIC DNA]</scope>
    <source>
        <strain evidence="1 2">ESALQ1638</strain>
    </source>
</reference>
<proteinExistence type="predicted"/>
<accession>A0A9P8M5E3</accession>
<protein>
    <submittedName>
        <fullName evidence="1">Uncharacterized protein</fullName>
    </submittedName>
</protein>
<gene>
    <name evidence="1" type="ORF">MHUMG1_07967</name>
</gene>
<sequence length="702" mass="79474">MSKLTVANWANQPDAVVFGHCNPTNLAPYEQVRLLFKEMNTAMEGNVNIYVVADNVERQMMLLELEYRKSTTPVMPVVFVYASLLQELQNPGISKWWEAACVTIVARIDQYYSAPFALSILELVKWAANPTSETRLRFLTVSAFEEPEESIQKALYYFCPKLTVSLVESPTQIQIDHAAPIRRLWADAESFDEAVELLRDQASRRMTSIVLCHPDEAWEMSMGLSSINSYFNEIHYSDRFLKEFLEFRDGLGETAPAVIFCLEPRQIPIEVKNLGAIIISRRRQAALWEYGLVVQKPEQTSQWEVEQAISYVLQTSSPKIGVTILAPETSKLRKLPRRRVDNDQAIPFLVNLFANFDGLDTGRMLLCFVTDFPIFDFNVSQLKLMKCVRESNDAARMFSLVPGNSQKLLLDLLPQFQYQFLPAWFLATGITLPGATVSAKKAMIRLAAIVYQGMDFINDQSIFWQQVPDSEKVERLQTLAYKISMQFRMPHELMKQGGLWAALAAWHSASVTMEGFKDVVNAKKLKDTIKDIANETGIMYIQTQLAEQIGDLVERLEDFVGISPKDKGNIPLFLDENDCEVIENVMVRTWMHRAVGIVKRVLADGETYLRASSLVSMDSTLRLSWQCLVPIGAVLGSRGTIDDAMILAAMSLVRSLRPRTGVQAGACVVLPAERMREWETNNDQDFAIQLRCPHPLVEEPEV</sequence>
<evidence type="ECO:0000313" key="2">
    <source>
        <dbReference type="Proteomes" id="UP000764110"/>
    </source>
</evidence>